<dbReference type="PANTHER" id="PTHR21366">
    <property type="entry name" value="GLYOXALASE FAMILY PROTEIN"/>
    <property type="match status" value="1"/>
</dbReference>
<dbReference type="PROSITE" id="PS51819">
    <property type="entry name" value="VOC"/>
    <property type="match status" value="1"/>
</dbReference>
<reference evidence="2" key="1">
    <citation type="submission" date="2019-10" db="EMBL/GenBank/DDBJ databases">
        <authorList>
            <consortium name="Genoscope - CEA"/>
            <person name="William W."/>
        </authorList>
    </citation>
    <scope>NUCLEOTIDE SEQUENCE [LARGE SCALE GENOMIC DNA]</scope>
    <source>
        <strain evidence="2">BBR_PRJEB10992</strain>
    </source>
</reference>
<dbReference type="AlphaFoldDB" id="A0A7Z9BR76"/>
<dbReference type="Gene3D" id="3.10.180.10">
    <property type="entry name" value="2,3-Dihydroxybiphenyl 1,2-Dioxygenase, domain 1"/>
    <property type="match status" value="1"/>
</dbReference>
<comment type="caution">
    <text evidence="2">The sequence shown here is derived from an EMBL/GenBank/DDBJ whole genome shotgun (WGS) entry which is preliminary data.</text>
</comment>
<keyword evidence="3" id="KW-1185">Reference proteome</keyword>
<feature type="domain" description="VOC" evidence="1">
    <location>
        <begin position="24"/>
        <end position="139"/>
    </location>
</feature>
<dbReference type="InterPro" id="IPR050383">
    <property type="entry name" value="GlyoxalaseI/FosfomycinResist"/>
</dbReference>
<gene>
    <name evidence="2" type="ORF">PL8927_550179</name>
</gene>
<dbReference type="Proteomes" id="UP000184550">
    <property type="component" value="Unassembled WGS sequence"/>
</dbReference>
<dbReference type="InterPro" id="IPR004360">
    <property type="entry name" value="Glyas_Fos-R_dOase_dom"/>
</dbReference>
<proteinExistence type="predicted"/>
<dbReference type="EMBL" id="CZCU02000130">
    <property type="protein sequence ID" value="VXD17032.1"/>
    <property type="molecule type" value="Genomic_DNA"/>
</dbReference>
<dbReference type="SUPFAM" id="SSF54593">
    <property type="entry name" value="Glyoxalase/Bleomycin resistance protein/Dihydroxybiphenyl dioxygenase"/>
    <property type="match status" value="1"/>
</dbReference>
<dbReference type="InterPro" id="IPR029068">
    <property type="entry name" value="Glyas_Bleomycin-R_OHBP_Dase"/>
</dbReference>
<dbReference type="CDD" id="cd07245">
    <property type="entry name" value="VOC_like"/>
    <property type="match status" value="1"/>
</dbReference>
<evidence type="ECO:0000259" key="1">
    <source>
        <dbReference type="PROSITE" id="PS51819"/>
    </source>
</evidence>
<accession>A0A7Z9BR76</accession>
<sequence>MRALRLRTLRVKIVVFLDIMKINKYLHAAILVSDLEQSEQFYGQVLGLEKVERPLNFSGIWYQIGEFQIHLIQAETLINDQVNQEKWGRNRHLAFLVDNLEATKQQLITYNCSFQMSASGRSALFTKDPDGNIIELNEA</sequence>
<evidence type="ECO:0000313" key="3">
    <source>
        <dbReference type="Proteomes" id="UP000184550"/>
    </source>
</evidence>
<name>A0A7Z9BR76_9CYAN</name>
<dbReference type="Pfam" id="PF00903">
    <property type="entry name" value="Glyoxalase"/>
    <property type="match status" value="1"/>
</dbReference>
<protein>
    <submittedName>
        <fullName evidence="2">Glyoxalase/bleomycin resistance protein/dioxygenase</fullName>
    </submittedName>
</protein>
<organism evidence="2 3">
    <name type="scientific">Planktothrix serta PCC 8927</name>
    <dbReference type="NCBI Taxonomy" id="671068"/>
    <lineage>
        <taxon>Bacteria</taxon>
        <taxon>Bacillati</taxon>
        <taxon>Cyanobacteriota</taxon>
        <taxon>Cyanophyceae</taxon>
        <taxon>Oscillatoriophycideae</taxon>
        <taxon>Oscillatoriales</taxon>
        <taxon>Microcoleaceae</taxon>
        <taxon>Planktothrix</taxon>
    </lineage>
</organism>
<dbReference type="PANTHER" id="PTHR21366:SF22">
    <property type="entry name" value="VOC DOMAIN-CONTAINING PROTEIN"/>
    <property type="match status" value="1"/>
</dbReference>
<dbReference type="InterPro" id="IPR037523">
    <property type="entry name" value="VOC_core"/>
</dbReference>
<dbReference type="GO" id="GO:0051213">
    <property type="term" value="F:dioxygenase activity"/>
    <property type="evidence" value="ECO:0007669"/>
    <property type="project" value="UniProtKB-KW"/>
</dbReference>
<evidence type="ECO:0000313" key="2">
    <source>
        <dbReference type="EMBL" id="VXD17032.1"/>
    </source>
</evidence>